<feature type="compositionally biased region" description="Pro residues" evidence="18">
    <location>
        <begin position="640"/>
        <end position="649"/>
    </location>
</feature>
<dbReference type="EC" id="2.7.11.1" evidence="3"/>
<dbReference type="Pfam" id="PF00063">
    <property type="entry name" value="Myosin_head"/>
    <property type="match status" value="1"/>
</dbReference>
<evidence type="ECO:0000256" key="1">
    <source>
        <dbReference type="ARBA" id="ARBA00004245"/>
    </source>
</evidence>
<keyword evidence="10" id="KW-0067">ATP-binding</keyword>
<evidence type="ECO:0000256" key="4">
    <source>
        <dbReference type="ARBA" id="ARBA00022490"/>
    </source>
</evidence>
<evidence type="ECO:0000256" key="15">
    <source>
        <dbReference type="ARBA" id="ARBA00047899"/>
    </source>
</evidence>
<dbReference type="Proteomes" id="UP000678499">
    <property type="component" value="Unassembled WGS sequence"/>
</dbReference>
<dbReference type="GO" id="GO:0000146">
    <property type="term" value="F:microfilament motor activity"/>
    <property type="evidence" value="ECO:0007669"/>
    <property type="project" value="TreeGrafter"/>
</dbReference>
<dbReference type="InterPro" id="IPR001609">
    <property type="entry name" value="Myosin_head_motor_dom-like"/>
</dbReference>
<dbReference type="AlphaFoldDB" id="A0A7R9BY81"/>
<dbReference type="OrthoDB" id="6108017at2759"/>
<evidence type="ECO:0000256" key="7">
    <source>
        <dbReference type="ARBA" id="ARBA00022737"/>
    </source>
</evidence>
<keyword evidence="4" id="KW-0963">Cytoplasm</keyword>
<evidence type="ECO:0000256" key="18">
    <source>
        <dbReference type="SAM" id="MobiDB-lite"/>
    </source>
</evidence>
<evidence type="ECO:0000313" key="20">
    <source>
        <dbReference type="EMBL" id="CAD7283790.1"/>
    </source>
</evidence>
<protein>
    <recommendedName>
        <fullName evidence="3">non-specific serine/threonine protein kinase</fullName>
        <ecNumber evidence="3">2.7.11.1</ecNumber>
    </recommendedName>
</protein>
<feature type="region of interest" description="Disordered" evidence="18">
    <location>
        <begin position="713"/>
        <end position="757"/>
    </location>
</feature>
<gene>
    <name evidence="20" type="ORF">NMOB1V02_LOCUS11401</name>
</gene>
<dbReference type="Gene3D" id="3.40.850.10">
    <property type="entry name" value="Kinesin motor domain"/>
    <property type="match status" value="1"/>
</dbReference>
<feature type="region of interest" description="Disordered" evidence="18">
    <location>
        <begin position="583"/>
        <end position="665"/>
    </location>
</feature>
<feature type="compositionally biased region" description="Polar residues" evidence="18">
    <location>
        <begin position="583"/>
        <end position="601"/>
    </location>
</feature>
<organism evidence="20">
    <name type="scientific">Notodromas monacha</name>
    <dbReference type="NCBI Taxonomy" id="399045"/>
    <lineage>
        <taxon>Eukaryota</taxon>
        <taxon>Metazoa</taxon>
        <taxon>Ecdysozoa</taxon>
        <taxon>Arthropoda</taxon>
        <taxon>Crustacea</taxon>
        <taxon>Oligostraca</taxon>
        <taxon>Ostracoda</taxon>
        <taxon>Podocopa</taxon>
        <taxon>Podocopida</taxon>
        <taxon>Cypridocopina</taxon>
        <taxon>Cypridoidea</taxon>
        <taxon>Cyprididae</taxon>
        <taxon>Notodromas</taxon>
    </lineage>
</organism>
<dbReference type="GO" id="GO:0016459">
    <property type="term" value="C:myosin complex"/>
    <property type="evidence" value="ECO:0007669"/>
    <property type="project" value="UniProtKB-KW"/>
</dbReference>
<evidence type="ECO:0000259" key="19">
    <source>
        <dbReference type="PROSITE" id="PS51456"/>
    </source>
</evidence>
<dbReference type="PANTHER" id="PTHR46256:SF2">
    <property type="entry name" value="NEITHER INACTIVATION NOR AFTERPOTENTIAL PROTEIN C"/>
    <property type="match status" value="1"/>
</dbReference>
<evidence type="ECO:0000256" key="2">
    <source>
        <dbReference type="ARBA" id="ARBA00004316"/>
    </source>
</evidence>
<dbReference type="PANTHER" id="PTHR46256">
    <property type="entry name" value="AGAP011099-PA"/>
    <property type="match status" value="1"/>
</dbReference>
<comment type="catalytic activity">
    <reaction evidence="15">
        <text>L-threonyl-[protein] + ATP = O-phospho-L-threonyl-[protein] + ADP + H(+)</text>
        <dbReference type="Rhea" id="RHEA:46608"/>
        <dbReference type="Rhea" id="RHEA-COMP:11060"/>
        <dbReference type="Rhea" id="RHEA-COMP:11605"/>
        <dbReference type="ChEBI" id="CHEBI:15378"/>
        <dbReference type="ChEBI" id="CHEBI:30013"/>
        <dbReference type="ChEBI" id="CHEBI:30616"/>
        <dbReference type="ChEBI" id="CHEBI:61977"/>
        <dbReference type="ChEBI" id="CHEBI:456216"/>
        <dbReference type="EC" id="2.7.11.1"/>
    </reaction>
</comment>
<evidence type="ECO:0000313" key="21">
    <source>
        <dbReference type="Proteomes" id="UP000678499"/>
    </source>
</evidence>
<dbReference type="SMART" id="SM00015">
    <property type="entry name" value="IQ"/>
    <property type="match status" value="2"/>
</dbReference>
<dbReference type="InterPro" id="IPR036961">
    <property type="entry name" value="Kinesin_motor_dom_sf"/>
</dbReference>
<dbReference type="InterPro" id="IPR000048">
    <property type="entry name" value="IQ_motif_EF-hand-BS"/>
</dbReference>
<dbReference type="SUPFAM" id="SSF52540">
    <property type="entry name" value="P-loop containing nucleoside triphosphate hydrolases"/>
    <property type="match status" value="1"/>
</dbReference>
<dbReference type="EMBL" id="CAJPEX010006122">
    <property type="protein sequence ID" value="CAG0923942.1"/>
    <property type="molecule type" value="Genomic_DNA"/>
</dbReference>
<dbReference type="GO" id="GO:0005524">
    <property type="term" value="F:ATP binding"/>
    <property type="evidence" value="ECO:0007669"/>
    <property type="project" value="UniProtKB-KW"/>
</dbReference>
<keyword evidence="7" id="KW-0677">Repeat</keyword>
<evidence type="ECO:0000256" key="17">
    <source>
        <dbReference type="PROSITE-ProRule" id="PRU00782"/>
    </source>
</evidence>
<dbReference type="Gene3D" id="1.20.5.190">
    <property type="match status" value="1"/>
</dbReference>
<evidence type="ECO:0000256" key="5">
    <source>
        <dbReference type="ARBA" id="ARBA00022527"/>
    </source>
</evidence>
<feature type="compositionally biased region" description="Low complexity" evidence="18">
    <location>
        <begin position="524"/>
        <end position="534"/>
    </location>
</feature>
<keyword evidence="12" id="KW-0505">Motor protein</keyword>
<reference evidence="20" key="1">
    <citation type="submission" date="2020-11" db="EMBL/GenBank/DDBJ databases">
        <authorList>
            <person name="Tran Van P."/>
        </authorList>
    </citation>
    <scope>NUCLEOTIDE SEQUENCE</scope>
</reference>
<comment type="catalytic activity">
    <reaction evidence="16">
        <text>L-seryl-[protein] + ATP = O-phospho-L-seryl-[protein] + ADP + H(+)</text>
        <dbReference type="Rhea" id="RHEA:17989"/>
        <dbReference type="Rhea" id="RHEA-COMP:9863"/>
        <dbReference type="Rhea" id="RHEA-COMP:11604"/>
        <dbReference type="ChEBI" id="CHEBI:15378"/>
        <dbReference type="ChEBI" id="CHEBI:29999"/>
        <dbReference type="ChEBI" id="CHEBI:30616"/>
        <dbReference type="ChEBI" id="CHEBI:83421"/>
        <dbReference type="ChEBI" id="CHEBI:456216"/>
        <dbReference type="EC" id="2.7.11.1"/>
    </reaction>
</comment>
<dbReference type="CDD" id="cd23767">
    <property type="entry name" value="IQCD"/>
    <property type="match status" value="1"/>
</dbReference>
<dbReference type="SMART" id="SM00242">
    <property type="entry name" value="MYSc"/>
    <property type="match status" value="1"/>
</dbReference>
<dbReference type="GO" id="GO:0005737">
    <property type="term" value="C:cytoplasm"/>
    <property type="evidence" value="ECO:0007669"/>
    <property type="project" value="UniProtKB-ARBA"/>
</dbReference>
<evidence type="ECO:0000256" key="10">
    <source>
        <dbReference type="ARBA" id="ARBA00022840"/>
    </source>
</evidence>
<evidence type="ECO:0000256" key="8">
    <source>
        <dbReference type="ARBA" id="ARBA00022741"/>
    </source>
</evidence>
<proteinExistence type="inferred from homology"/>
<dbReference type="PROSITE" id="PS50096">
    <property type="entry name" value="IQ"/>
    <property type="match status" value="2"/>
</dbReference>
<dbReference type="PROSITE" id="PS51456">
    <property type="entry name" value="MYOSIN_MOTOR"/>
    <property type="match status" value="1"/>
</dbReference>
<keyword evidence="21" id="KW-1185">Reference proteome</keyword>
<dbReference type="GO" id="GO:0042995">
    <property type="term" value="C:cell projection"/>
    <property type="evidence" value="ECO:0007669"/>
    <property type="project" value="UniProtKB-SubCell"/>
</dbReference>
<dbReference type="GO" id="GO:0003779">
    <property type="term" value="F:actin binding"/>
    <property type="evidence" value="ECO:0007669"/>
    <property type="project" value="UniProtKB-KW"/>
</dbReference>
<keyword evidence="8" id="KW-0547">Nucleotide-binding</keyword>
<keyword evidence="6" id="KW-0808">Transferase</keyword>
<feature type="non-terminal residue" evidence="20">
    <location>
        <position position="1"/>
    </location>
</feature>
<keyword evidence="11 17" id="KW-0518">Myosin</keyword>
<keyword evidence="5" id="KW-0723">Serine/threonine-protein kinase</keyword>
<evidence type="ECO:0000256" key="9">
    <source>
        <dbReference type="ARBA" id="ARBA00022777"/>
    </source>
</evidence>
<comment type="subcellular location">
    <subcellularLocation>
        <location evidence="2">Cell projection</location>
    </subcellularLocation>
    <subcellularLocation>
        <location evidence="1">Cytoplasm</location>
        <location evidence="1">Cytoskeleton</location>
    </subcellularLocation>
</comment>
<dbReference type="Pfam" id="PF00612">
    <property type="entry name" value="IQ"/>
    <property type="match status" value="2"/>
</dbReference>
<feature type="region of interest" description="Disordered" evidence="18">
    <location>
        <begin position="519"/>
        <end position="543"/>
    </location>
</feature>
<keyword evidence="14" id="KW-0966">Cell projection</keyword>
<evidence type="ECO:0000256" key="11">
    <source>
        <dbReference type="ARBA" id="ARBA00023123"/>
    </source>
</evidence>
<dbReference type="Gene3D" id="1.20.58.530">
    <property type="match status" value="1"/>
</dbReference>
<sequence length="757" mass="85313">MQYYYNQQMFVKELGDLESEGITVPGQIAYKDIRSIVDFVLHGSHGLLKAIDTRTITNRAGSILDDLAEMTSTCAEGIMTVQSAKSSFQLLHANKPVTYSNCTRFQKENSAFLADQIATVITSSRSKLVRALFAAKIRLTGGLVVTEPCSFLSGANTPMASFTAPILEVEGCTLPSKSKNMPTCSRKGFSQTKRQLTRSTMCRAALMSLMQKMVVCSPHFVRCIRPSDHAGEVPLELNLDVVSRQLKHLGVMETLKLRKVGYSSRIPFYEFLRRYKFLVFDFEETVDENEENCRLLFLRLRIDDGWSLGRTKVCLKYYLEEYLSRLYEKEVRKIIKIQAMVRRYLARLKEKKLIDDRKRKKRQRTKHYKFGEGVTEDEAAVKLQKAFRGFKVRKDLKKNNDDDNKRTLVSSPGGMRIDIAHYWRKWRSRTIFQQLQRYRSANVEQLIYFSQQVHLYGQDVNSVIRRWNDSVDLGRVEEKNLLKPSSVLRSISPRPLHKVPLRLADVMYIDTSHLRDPFGSRGLRTPTSPVRTPSPAFPEVDGDDWDAPLRDVMSLLPSEISTLQTIEHVKDWKDVMMMKSPSYNNGHSSRMNSVSPMNAGSSPRGMLSPAALNRSPGFAASPTRLTASPTVSPKPGTPTSAPPQAPAPPVIRRMSPMSNEAKPAAWRNSNPVAAASAVGPILSPRVAIPGPECLSDMRNRLRKTDTGKALCLDSDTHQASASEASRNAVYKRPKTLPVTPCNSQQIDDPETPPFNFQ</sequence>
<keyword evidence="9" id="KW-0418">Kinase</keyword>
<evidence type="ECO:0000256" key="13">
    <source>
        <dbReference type="ARBA" id="ARBA00023212"/>
    </source>
</evidence>
<accession>A0A7R9BY81</accession>
<dbReference type="GO" id="GO:0030832">
    <property type="term" value="P:regulation of actin filament length"/>
    <property type="evidence" value="ECO:0007669"/>
    <property type="project" value="TreeGrafter"/>
</dbReference>
<comment type="caution">
    <text evidence="17">Lacks conserved residue(s) required for the propagation of feature annotation.</text>
</comment>
<dbReference type="GO" id="GO:0004674">
    <property type="term" value="F:protein serine/threonine kinase activity"/>
    <property type="evidence" value="ECO:0007669"/>
    <property type="project" value="UniProtKB-KW"/>
</dbReference>
<evidence type="ECO:0000256" key="12">
    <source>
        <dbReference type="ARBA" id="ARBA00023175"/>
    </source>
</evidence>
<feature type="domain" description="Myosin motor" evidence="19">
    <location>
        <begin position="1"/>
        <end position="331"/>
    </location>
</feature>
<keyword evidence="17" id="KW-0009">Actin-binding</keyword>
<evidence type="ECO:0000256" key="14">
    <source>
        <dbReference type="ARBA" id="ARBA00023273"/>
    </source>
</evidence>
<dbReference type="Gene3D" id="6.20.240.20">
    <property type="match status" value="1"/>
</dbReference>
<evidence type="ECO:0000256" key="3">
    <source>
        <dbReference type="ARBA" id="ARBA00012513"/>
    </source>
</evidence>
<comment type="similarity">
    <text evidence="17">Belongs to the TRAFAC class myosin-kinesin ATPase superfamily. Myosin family.</text>
</comment>
<dbReference type="EMBL" id="OA888159">
    <property type="protein sequence ID" value="CAD7283790.1"/>
    <property type="molecule type" value="Genomic_DNA"/>
</dbReference>
<dbReference type="InterPro" id="IPR027417">
    <property type="entry name" value="P-loop_NTPase"/>
</dbReference>
<evidence type="ECO:0000256" key="16">
    <source>
        <dbReference type="ARBA" id="ARBA00048679"/>
    </source>
</evidence>
<dbReference type="InterPro" id="IPR052409">
    <property type="entry name" value="Myosin-III_kinase_activity"/>
</dbReference>
<evidence type="ECO:0000256" key="6">
    <source>
        <dbReference type="ARBA" id="ARBA00022679"/>
    </source>
</evidence>
<keyword evidence="13" id="KW-0206">Cytoskeleton</keyword>
<name>A0A7R9BY81_9CRUS</name>